<proteinExistence type="predicted"/>
<accession>A0AAW3AWP0</accession>
<dbReference type="AlphaFoldDB" id="A0AAW3AWP0"/>
<comment type="caution">
    <text evidence="2">The sequence shown here is derived from an EMBL/GenBank/DDBJ whole genome shotgun (WGS) entry which is preliminary data.</text>
</comment>
<feature type="compositionally biased region" description="Basic and acidic residues" evidence="1">
    <location>
        <begin position="248"/>
        <end position="262"/>
    </location>
</feature>
<protein>
    <recommendedName>
        <fullName evidence="4">Microtubule-associated protein</fullName>
    </recommendedName>
</protein>
<organism evidence="2 3">
    <name type="scientific">Leishmania lindenbergi</name>
    <dbReference type="NCBI Taxonomy" id="651832"/>
    <lineage>
        <taxon>Eukaryota</taxon>
        <taxon>Discoba</taxon>
        <taxon>Euglenozoa</taxon>
        <taxon>Kinetoplastea</taxon>
        <taxon>Metakinetoplastina</taxon>
        <taxon>Trypanosomatida</taxon>
        <taxon>Trypanosomatidae</taxon>
        <taxon>Leishmaniinae</taxon>
        <taxon>Leishmania</taxon>
    </lineage>
</organism>
<feature type="compositionally biased region" description="Low complexity" evidence="1">
    <location>
        <begin position="465"/>
        <end position="480"/>
    </location>
</feature>
<feature type="region of interest" description="Disordered" evidence="1">
    <location>
        <begin position="432"/>
        <end position="517"/>
    </location>
</feature>
<dbReference type="EMBL" id="JBAMZK010000006">
    <property type="protein sequence ID" value="KAL0512962.1"/>
    <property type="molecule type" value="Genomic_DNA"/>
</dbReference>
<feature type="region of interest" description="Disordered" evidence="1">
    <location>
        <begin position="76"/>
        <end position="100"/>
    </location>
</feature>
<gene>
    <name evidence="2" type="ORF">Q4I31_001034</name>
</gene>
<evidence type="ECO:0000313" key="2">
    <source>
        <dbReference type="EMBL" id="KAL0512962.1"/>
    </source>
</evidence>
<evidence type="ECO:0008006" key="4">
    <source>
        <dbReference type="Google" id="ProtNLM"/>
    </source>
</evidence>
<dbReference type="Proteomes" id="UP001500131">
    <property type="component" value="Unassembled WGS sequence"/>
</dbReference>
<feature type="compositionally biased region" description="Basic and acidic residues" evidence="1">
    <location>
        <begin position="173"/>
        <end position="188"/>
    </location>
</feature>
<feature type="compositionally biased region" description="Polar residues" evidence="1">
    <location>
        <begin position="444"/>
        <end position="457"/>
    </location>
</feature>
<feature type="region of interest" description="Disordered" evidence="1">
    <location>
        <begin position="113"/>
        <end position="210"/>
    </location>
</feature>
<feature type="compositionally biased region" description="Basic and acidic residues" evidence="1">
    <location>
        <begin position="136"/>
        <end position="151"/>
    </location>
</feature>
<evidence type="ECO:0000256" key="1">
    <source>
        <dbReference type="SAM" id="MobiDB-lite"/>
    </source>
</evidence>
<reference evidence="2 3" key="1">
    <citation type="submission" date="2024-02" db="EMBL/GenBank/DDBJ databases">
        <title>FIRST GENOME SEQUENCES OF Leishmania (Viannia) shawi, Leishmania (Viannia) lindenbergi AND Leishmania (Viannia) utingensis.</title>
        <authorList>
            <person name="Resadore F."/>
            <person name="Custodio M.G.F."/>
            <person name="Boite M.C."/>
            <person name="Cupolillo E."/>
            <person name="Ferreira G.E.M."/>
        </authorList>
    </citation>
    <scope>NUCLEOTIDE SEQUENCE [LARGE SCALE GENOMIC DNA]</scope>
    <source>
        <strain evidence="2 3">MHOM/BR/1966/M15733</strain>
    </source>
</reference>
<keyword evidence="3" id="KW-1185">Reference proteome</keyword>
<evidence type="ECO:0000313" key="3">
    <source>
        <dbReference type="Proteomes" id="UP001500131"/>
    </source>
</evidence>
<feature type="region of interest" description="Disordered" evidence="1">
    <location>
        <begin position="224"/>
        <end position="284"/>
    </location>
</feature>
<sequence length="633" mass="70208">MPSAVATLPTTQHTTRNATLFTEYQEAYQWRGLPEKPVATNDNNDYPQVHVDQAMYNTTSSDAYKKYDPDAYKREMPADDECDQKAPVDPSMYNTTSSDAYKKYDPDAYKREMPADDECDQKAPVDPSMYNTTSRDAYKKYDPDAYKREMPADDECDQKAPVDPSMYNTTSRDAYKKYDPDAYKREMPADDECDQKAPVDPSMYNTTSRDAYKKYDPDVYKREMPADDECDQKAPVDPSMYNTTSSDAYKKYDPDAYKREMPADDECDQKAPVDPSMYNTTSRDAYKKYDPDAYKREMPADEFRNHREIDRDMFMSSGVKGSQECEAVRSAGEVLDERIVYGSIAGEGDGRDERGVERGGGLLTEQQKEVAGSIVSEASAKPAEYLAPTAVDTTPAKVEELHNRRGLACPSIYESTYAKDYSVSDSVTASLAGNSAVPPLSIPTYRNSGSKKNTGRSSVRAPTIASQAKNSAAAAAKYQAPGAQRSSAEEMPVKKVQPGAPAQKEGLAIPQPRRKGSYETEYNKNYRAYSSMPTPLTTPRHTQACVHHVDPAFYTTTCNSAYAAPPPAPMRSAFTRPAVAARHMDPAFYTTTCNSAYAAPPPAPARSAFPRPAVAVRHVNPSMYVSTSRATYL</sequence>
<name>A0AAW3AWP0_9TRYP</name>